<evidence type="ECO:0000256" key="9">
    <source>
        <dbReference type="RuleBase" id="RU362096"/>
    </source>
</evidence>
<dbReference type="PRINTS" id="PR00401">
    <property type="entry name" value="SH2DOMAIN"/>
</dbReference>
<dbReference type="PROSITE" id="PS00107">
    <property type="entry name" value="PROTEIN_KINASE_ATP"/>
    <property type="match status" value="1"/>
</dbReference>
<evidence type="ECO:0000256" key="8">
    <source>
        <dbReference type="PROSITE-ProRule" id="PRU10141"/>
    </source>
</evidence>
<dbReference type="EC" id="2.7.10.2" evidence="9"/>
<dbReference type="InterPro" id="IPR020635">
    <property type="entry name" value="Tyr_kinase_cat_dom"/>
</dbReference>
<evidence type="ECO:0000256" key="4">
    <source>
        <dbReference type="ARBA" id="ARBA00022840"/>
    </source>
</evidence>
<keyword evidence="14" id="KW-1185">Reference proteome</keyword>
<comment type="similarity">
    <text evidence="9">Belongs to the protein kinase superfamily. Tyr protein kinase family.</text>
</comment>
<sequence length="452" mass="51571">MGCPSSKDDSGRSEKYRAESGVNSRHTTTRARNPPIRNAEEDCIPLIRENWYFGKIDIDRCTKVLGDRYVPDGTFIVRESTSISGTLCISVKGRSPKGPGVFSVRVTESNDGFGYKQFRTSIDDKVFTSIRNVIRYYQDHGISLHGHSISLGEGLKNKHNYLGEDKEDRSLQIKSEDINVEPEPLGKGHFGIVYKGVWKKPNDHRISVAVKKLLKSDKDELEKFKTEANVMKMTYHDNVVTFIGIYFERNQQPVIVTELMPKGDLRNYLKTNKETPLGDLYYFAHQVASGMKFLESKNIIHRDLAARNVLLGEQHIVKIADFGLSRVLQEDEIYASSTAKLPVKWTAPEGLAPPRHFSTKSDVWSYGIFLSELITRGLEPYASVPIESITKDRLIHQGYRMQRDELGEECSQSLYAIMTQCWQSDPEQRPDFKTVAEDIRRLYKPYAPLHQL</sequence>
<dbReference type="CDD" id="cd00192">
    <property type="entry name" value="PTKc"/>
    <property type="match status" value="1"/>
</dbReference>
<gene>
    <name evidence="13" type="ORF">HOLleu_24169</name>
</gene>
<dbReference type="OrthoDB" id="6499056at2759"/>
<organism evidence="13 14">
    <name type="scientific">Holothuria leucospilota</name>
    <name type="common">Black long sea cucumber</name>
    <name type="synonym">Mertensiothuria leucospilota</name>
    <dbReference type="NCBI Taxonomy" id="206669"/>
    <lineage>
        <taxon>Eukaryota</taxon>
        <taxon>Metazoa</taxon>
        <taxon>Echinodermata</taxon>
        <taxon>Eleutherozoa</taxon>
        <taxon>Echinozoa</taxon>
        <taxon>Holothuroidea</taxon>
        <taxon>Aspidochirotacea</taxon>
        <taxon>Aspidochirotida</taxon>
        <taxon>Holothuriidae</taxon>
        <taxon>Holothuria</taxon>
    </lineage>
</organism>
<dbReference type="Pfam" id="PF07714">
    <property type="entry name" value="PK_Tyr_Ser-Thr"/>
    <property type="match status" value="1"/>
</dbReference>
<evidence type="ECO:0000256" key="1">
    <source>
        <dbReference type="ARBA" id="ARBA00022679"/>
    </source>
</evidence>
<keyword evidence="2 8" id="KW-0547">Nucleotide-binding</keyword>
<name>A0A9Q1H3D0_HOLLE</name>
<dbReference type="AlphaFoldDB" id="A0A9Q1H3D0"/>
<reference evidence="13" key="1">
    <citation type="submission" date="2021-10" db="EMBL/GenBank/DDBJ databases">
        <title>Tropical sea cucumber genome reveals ecological adaptation and Cuvierian tubules defense mechanism.</title>
        <authorList>
            <person name="Chen T."/>
        </authorList>
    </citation>
    <scope>NUCLEOTIDE SEQUENCE</scope>
    <source>
        <strain evidence="13">Nanhai2018</strain>
        <tissue evidence="13">Muscle</tissue>
    </source>
</reference>
<feature type="region of interest" description="Disordered" evidence="10">
    <location>
        <begin position="1"/>
        <end position="36"/>
    </location>
</feature>
<dbReference type="Gene3D" id="1.10.510.10">
    <property type="entry name" value="Transferase(Phosphotransferase) domain 1"/>
    <property type="match status" value="1"/>
</dbReference>
<evidence type="ECO:0000256" key="7">
    <source>
        <dbReference type="PROSITE-ProRule" id="PRU00191"/>
    </source>
</evidence>
<evidence type="ECO:0000259" key="12">
    <source>
        <dbReference type="PROSITE" id="PS50011"/>
    </source>
</evidence>
<dbReference type="PANTHER" id="PTHR24418">
    <property type="entry name" value="TYROSINE-PROTEIN KINASE"/>
    <property type="match status" value="1"/>
</dbReference>
<feature type="domain" description="SH2" evidence="11">
    <location>
        <begin position="51"/>
        <end position="155"/>
    </location>
</feature>
<dbReference type="PROSITE" id="PS00109">
    <property type="entry name" value="PROTEIN_KINASE_TYR"/>
    <property type="match status" value="1"/>
</dbReference>
<evidence type="ECO:0000256" key="6">
    <source>
        <dbReference type="ARBA" id="ARBA00051245"/>
    </source>
</evidence>
<keyword evidence="3 9" id="KW-0418">Kinase</keyword>
<dbReference type="CDD" id="cd00173">
    <property type="entry name" value="SH2"/>
    <property type="match status" value="1"/>
</dbReference>
<dbReference type="FunFam" id="1.10.510.10:FF:000554">
    <property type="entry name" value="Predicted protein"/>
    <property type="match status" value="1"/>
</dbReference>
<keyword evidence="1 9" id="KW-0808">Transferase</keyword>
<dbReference type="PROSITE" id="PS50001">
    <property type="entry name" value="SH2"/>
    <property type="match status" value="1"/>
</dbReference>
<evidence type="ECO:0000256" key="2">
    <source>
        <dbReference type="ARBA" id="ARBA00022741"/>
    </source>
</evidence>
<dbReference type="InterPro" id="IPR000719">
    <property type="entry name" value="Prot_kinase_dom"/>
</dbReference>
<dbReference type="Gene3D" id="3.30.505.10">
    <property type="entry name" value="SH2 domain"/>
    <property type="match status" value="1"/>
</dbReference>
<evidence type="ECO:0000313" key="14">
    <source>
        <dbReference type="Proteomes" id="UP001152320"/>
    </source>
</evidence>
<keyword evidence="4 8" id="KW-0067">ATP-binding</keyword>
<keyword evidence="5 9" id="KW-0829">Tyrosine-protein kinase</keyword>
<dbReference type="GO" id="GO:0004715">
    <property type="term" value="F:non-membrane spanning protein tyrosine kinase activity"/>
    <property type="evidence" value="ECO:0007669"/>
    <property type="project" value="UniProtKB-EC"/>
</dbReference>
<dbReference type="PROSITE" id="PS50011">
    <property type="entry name" value="PROTEIN_KINASE_DOM"/>
    <property type="match status" value="1"/>
</dbReference>
<feature type="binding site" evidence="8">
    <location>
        <position position="212"/>
    </location>
    <ligand>
        <name>ATP</name>
        <dbReference type="ChEBI" id="CHEBI:30616"/>
    </ligand>
</feature>
<dbReference type="SMART" id="SM00219">
    <property type="entry name" value="TyrKc"/>
    <property type="match status" value="1"/>
</dbReference>
<dbReference type="Proteomes" id="UP001152320">
    <property type="component" value="Chromosome 11"/>
</dbReference>
<dbReference type="PRINTS" id="PR00109">
    <property type="entry name" value="TYRKINASE"/>
</dbReference>
<evidence type="ECO:0000256" key="5">
    <source>
        <dbReference type="ARBA" id="ARBA00023137"/>
    </source>
</evidence>
<evidence type="ECO:0000256" key="3">
    <source>
        <dbReference type="ARBA" id="ARBA00022777"/>
    </source>
</evidence>
<keyword evidence="7" id="KW-0727">SH2 domain</keyword>
<evidence type="ECO:0000259" key="11">
    <source>
        <dbReference type="PROSITE" id="PS50001"/>
    </source>
</evidence>
<dbReference type="SUPFAM" id="SSF55550">
    <property type="entry name" value="SH2 domain"/>
    <property type="match status" value="1"/>
</dbReference>
<dbReference type="Pfam" id="PF00017">
    <property type="entry name" value="SH2"/>
    <property type="match status" value="1"/>
</dbReference>
<proteinExistence type="inferred from homology"/>
<comment type="catalytic activity">
    <reaction evidence="6 9">
        <text>L-tyrosyl-[protein] + ATP = O-phospho-L-tyrosyl-[protein] + ADP + H(+)</text>
        <dbReference type="Rhea" id="RHEA:10596"/>
        <dbReference type="Rhea" id="RHEA-COMP:10136"/>
        <dbReference type="Rhea" id="RHEA-COMP:20101"/>
        <dbReference type="ChEBI" id="CHEBI:15378"/>
        <dbReference type="ChEBI" id="CHEBI:30616"/>
        <dbReference type="ChEBI" id="CHEBI:46858"/>
        <dbReference type="ChEBI" id="CHEBI:61978"/>
        <dbReference type="ChEBI" id="CHEBI:456216"/>
        <dbReference type="EC" id="2.7.10.2"/>
    </reaction>
</comment>
<feature type="compositionally biased region" description="Basic and acidic residues" evidence="10">
    <location>
        <begin position="1"/>
        <end position="18"/>
    </location>
</feature>
<protein>
    <recommendedName>
        <fullName evidence="9">Tyrosine-protein kinase</fullName>
        <ecNumber evidence="9">2.7.10.2</ecNumber>
    </recommendedName>
</protein>
<dbReference type="InterPro" id="IPR001245">
    <property type="entry name" value="Ser-Thr/Tyr_kinase_cat_dom"/>
</dbReference>
<dbReference type="InterPro" id="IPR036860">
    <property type="entry name" value="SH2_dom_sf"/>
</dbReference>
<feature type="domain" description="Protein kinase" evidence="12">
    <location>
        <begin position="179"/>
        <end position="447"/>
    </location>
</feature>
<dbReference type="InterPro" id="IPR011009">
    <property type="entry name" value="Kinase-like_dom_sf"/>
</dbReference>
<dbReference type="InterPro" id="IPR050198">
    <property type="entry name" value="Non-receptor_tyrosine_kinases"/>
</dbReference>
<dbReference type="InterPro" id="IPR017441">
    <property type="entry name" value="Protein_kinase_ATP_BS"/>
</dbReference>
<evidence type="ECO:0000256" key="10">
    <source>
        <dbReference type="SAM" id="MobiDB-lite"/>
    </source>
</evidence>
<dbReference type="InterPro" id="IPR008266">
    <property type="entry name" value="Tyr_kinase_AS"/>
</dbReference>
<dbReference type="EMBL" id="JAIZAY010000011">
    <property type="protein sequence ID" value="KAJ8033807.1"/>
    <property type="molecule type" value="Genomic_DNA"/>
</dbReference>
<dbReference type="SUPFAM" id="SSF56112">
    <property type="entry name" value="Protein kinase-like (PK-like)"/>
    <property type="match status" value="1"/>
</dbReference>
<evidence type="ECO:0000313" key="13">
    <source>
        <dbReference type="EMBL" id="KAJ8033807.1"/>
    </source>
</evidence>
<dbReference type="GO" id="GO:0005524">
    <property type="term" value="F:ATP binding"/>
    <property type="evidence" value="ECO:0007669"/>
    <property type="project" value="UniProtKB-UniRule"/>
</dbReference>
<accession>A0A9Q1H3D0</accession>
<dbReference type="InterPro" id="IPR000980">
    <property type="entry name" value="SH2"/>
</dbReference>
<comment type="caution">
    <text evidence="13">The sequence shown here is derived from an EMBL/GenBank/DDBJ whole genome shotgun (WGS) entry which is preliminary data.</text>
</comment>
<dbReference type="SMART" id="SM00252">
    <property type="entry name" value="SH2"/>
    <property type="match status" value="1"/>
</dbReference>